<evidence type="ECO:0000313" key="2">
    <source>
        <dbReference type="Proteomes" id="UP000177798"/>
    </source>
</evidence>
<dbReference type="EMBL" id="CP017817">
    <property type="protein sequence ID" value="APA08477.1"/>
    <property type="molecule type" value="Genomic_DNA"/>
</dbReference>
<proteinExistence type="predicted"/>
<sequence length="287" mass="32331">MFHYHSFHKGPIFGTVVKDDPPLKPGLHNTSDLVEKLLKRIDVVSPPSSKDTDVSKAKADVSEAMDSLGAYAAIQTSDNDHRFELETFKDKEYNEFLAKLFKAFNAEQICSRDKNPRKRRSWDHIGALLGAMIELYLKYYGCDCTLCQEINTGYGSGKGYAWQMIAHKLETSDILQVKIKELFPNSGRIDLFRAQLYIEELSHCGLFCPVADCDTLANWGLALPEFSVSDRCSLAASGHDIPRLDLWVILEAGKRCTARKLEEEQKKKQKTTNYLKKLTISSIGASN</sequence>
<name>A0A1D9Q0M1_SCLS1</name>
<dbReference type="VEuPathDB" id="FungiDB:sscle_04g032470"/>
<evidence type="ECO:0000313" key="1">
    <source>
        <dbReference type="EMBL" id="APA08477.1"/>
    </source>
</evidence>
<protein>
    <submittedName>
        <fullName evidence="1">Uncharacterized protein</fullName>
    </submittedName>
</protein>
<dbReference type="AlphaFoldDB" id="A0A1D9Q0M1"/>
<reference evidence="2" key="1">
    <citation type="journal article" date="2017" name="Genome Biol. Evol.">
        <title>The complete genome sequence of the phytopathogenic fungus Sclerotinia sclerotiorum reveals insights into the genome architecture of broad host range pathogens.</title>
        <authorList>
            <person name="Derbyshire M."/>
            <person name="Denton-Giles M."/>
            <person name="Hegedus D."/>
            <person name="Seifbarghy S."/>
            <person name="Rollins J."/>
            <person name="van Kan J."/>
            <person name="Seidl M.F."/>
            <person name="Faino L."/>
            <person name="Mbengue M."/>
            <person name="Navaud O."/>
            <person name="Raffaele S."/>
            <person name="Hammond-Kosack K."/>
            <person name="Heard S."/>
            <person name="Oliver R."/>
        </authorList>
    </citation>
    <scope>NUCLEOTIDE SEQUENCE [LARGE SCALE GENOMIC DNA]</scope>
    <source>
        <strain evidence="2">ATCC 18683 / 1980 / Ss-1</strain>
    </source>
</reference>
<dbReference type="OrthoDB" id="3491358at2759"/>
<dbReference type="KEGG" id="ssl:SS1G_02172"/>
<dbReference type="RefSeq" id="XP_001595957.1">
    <property type="nucleotide sequence ID" value="XM_001595907.1"/>
</dbReference>
<dbReference type="Proteomes" id="UP000177798">
    <property type="component" value="Chromosome 4"/>
</dbReference>
<accession>A0A1D9Q0M1</accession>
<gene>
    <name evidence="1" type="ORF">sscle_04g032470</name>
</gene>
<organism evidence="1 2">
    <name type="scientific">Sclerotinia sclerotiorum (strain ATCC 18683 / 1980 / Ss-1)</name>
    <name type="common">White mold</name>
    <name type="synonym">Whetzelinia sclerotiorum</name>
    <dbReference type="NCBI Taxonomy" id="665079"/>
    <lineage>
        <taxon>Eukaryota</taxon>
        <taxon>Fungi</taxon>
        <taxon>Dikarya</taxon>
        <taxon>Ascomycota</taxon>
        <taxon>Pezizomycotina</taxon>
        <taxon>Leotiomycetes</taxon>
        <taxon>Helotiales</taxon>
        <taxon>Sclerotiniaceae</taxon>
        <taxon>Sclerotinia</taxon>
    </lineage>
</organism>